<feature type="non-terminal residue" evidence="1">
    <location>
        <position position="1"/>
    </location>
</feature>
<name>A0AAD6WPE4_9AGAR</name>
<proteinExistence type="predicted"/>
<keyword evidence="2" id="KW-1185">Reference proteome</keyword>
<gene>
    <name evidence="1" type="ORF">C8F04DRAFT_971901</name>
</gene>
<sequence>SNANLTFSPLPATGGSWKKSPVTMSWMPPKGLTSLRRMLPMRESLSNRSPSNIDTVPTLIKTEKRATITNLRR</sequence>
<evidence type="ECO:0000313" key="1">
    <source>
        <dbReference type="EMBL" id="KAJ7022118.1"/>
    </source>
</evidence>
<dbReference type="AlphaFoldDB" id="A0AAD6WPE4"/>
<evidence type="ECO:0000313" key="2">
    <source>
        <dbReference type="Proteomes" id="UP001218188"/>
    </source>
</evidence>
<protein>
    <submittedName>
        <fullName evidence="1">Uncharacterized protein</fullName>
    </submittedName>
</protein>
<comment type="caution">
    <text evidence="1">The sequence shown here is derived from an EMBL/GenBank/DDBJ whole genome shotgun (WGS) entry which is preliminary data.</text>
</comment>
<dbReference type="Proteomes" id="UP001218188">
    <property type="component" value="Unassembled WGS sequence"/>
</dbReference>
<organism evidence="1 2">
    <name type="scientific">Mycena alexandri</name>
    <dbReference type="NCBI Taxonomy" id="1745969"/>
    <lineage>
        <taxon>Eukaryota</taxon>
        <taxon>Fungi</taxon>
        <taxon>Dikarya</taxon>
        <taxon>Basidiomycota</taxon>
        <taxon>Agaricomycotina</taxon>
        <taxon>Agaricomycetes</taxon>
        <taxon>Agaricomycetidae</taxon>
        <taxon>Agaricales</taxon>
        <taxon>Marasmiineae</taxon>
        <taxon>Mycenaceae</taxon>
        <taxon>Mycena</taxon>
    </lineage>
</organism>
<dbReference type="EMBL" id="JARJCM010000217">
    <property type="protein sequence ID" value="KAJ7022118.1"/>
    <property type="molecule type" value="Genomic_DNA"/>
</dbReference>
<accession>A0AAD6WPE4</accession>
<reference evidence="1" key="1">
    <citation type="submission" date="2023-03" db="EMBL/GenBank/DDBJ databases">
        <title>Massive genome expansion in bonnet fungi (Mycena s.s.) driven by repeated elements and novel gene families across ecological guilds.</title>
        <authorList>
            <consortium name="Lawrence Berkeley National Laboratory"/>
            <person name="Harder C.B."/>
            <person name="Miyauchi S."/>
            <person name="Viragh M."/>
            <person name="Kuo A."/>
            <person name="Thoen E."/>
            <person name="Andreopoulos B."/>
            <person name="Lu D."/>
            <person name="Skrede I."/>
            <person name="Drula E."/>
            <person name="Henrissat B."/>
            <person name="Morin E."/>
            <person name="Kohler A."/>
            <person name="Barry K."/>
            <person name="LaButti K."/>
            <person name="Morin E."/>
            <person name="Salamov A."/>
            <person name="Lipzen A."/>
            <person name="Mereny Z."/>
            <person name="Hegedus B."/>
            <person name="Baldrian P."/>
            <person name="Stursova M."/>
            <person name="Weitz H."/>
            <person name="Taylor A."/>
            <person name="Grigoriev I.V."/>
            <person name="Nagy L.G."/>
            <person name="Martin F."/>
            <person name="Kauserud H."/>
        </authorList>
    </citation>
    <scope>NUCLEOTIDE SEQUENCE</scope>
    <source>
        <strain evidence="1">CBHHK200</strain>
    </source>
</reference>